<organism evidence="2 3">
    <name type="scientific">Corynebacterium rouxii</name>
    <dbReference type="NCBI Taxonomy" id="2719119"/>
    <lineage>
        <taxon>Bacteria</taxon>
        <taxon>Bacillati</taxon>
        <taxon>Actinomycetota</taxon>
        <taxon>Actinomycetes</taxon>
        <taxon>Mycobacteriales</taxon>
        <taxon>Corynebacteriaceae</taxon>
        <taxon>Corynebacterium</taxon>
    </lineage>
</organism>
<reference evidence="2 3" key="1">
    <citation type="submission" date="2019-11" db="EMBL/GenBank/DDBJ databases">
        <authorList>
            <person name="Brisse S."/>
        </authorList>
    </citation>
    <scope>NUCLEOTIDE SEQUENCE [LARGE SCALE GENOMIC DNA]</scope>
    <source>
        <strain evidence="2">FRC0190</strain>
    </source>
</reference>
<feature type="region of interest" description="Disordered" evidence="1">
    <location>
        <begin position="313"/>
        <end position="402"/>
    </location>
</feature>
<gene>
    <name evidence="2" type="ORF">FRC0190_00204</name>
</gene>
<evidence type="ECO:0008006" key="4">
    <source>
        <dbReference type="Google" id="ProtNLM"/>
    </source>
</evidence>
<feature type="compositionally biased region" description="Gly residues" evidence="1">
    <location>
        <begin position="369"/>
        <end position="378"/>
    </location>
</feature>
<dbReference type="KEGG" id="crf:FRC0190_00204"/>
<dbReference type="EMBL" id="LR738855">
    <property type="protein sequence ID" value="VZH84168.1"/>
    <property type="molecule type" value="Genomic_DNA"/>
</dbReference>
<accession>A0A6I8MF82</accession>
<protein>
    <recommendedName>
        <fullName evidence="4">HNH endonuclease</fullName>
    </recommendedName>
</protein>
<feature type="compositionally biased region" description="Basic residues" evidence="1">
    <location>
        <begin position="382"/>
        <end position="402"/>
    </location>
</feature>
<proteinExistence type="predicted"/>
<dbReference type="AlphaFoldDB" id="A0A6I8MF82"/>
<evidence type="ECO:0000313" key="2">
    <source>
        <dbReference type="EMBL" id="VZH84168.1"/>
    </source>
</evidence>
<dbReference type="RefSeq" id="WP_155871232.1">
    <property type="nucleotide sequence ID" value="NZ_LR738855.1"/>
</dbReference>
<sequence length="402" mass="44574">MAWSRVGDNIATHPLMSRLLTSCEFDHSLKNEAFGALVQLTTVSAAHLTDYIIEYGLMAQIAPGREKQLIDVLVDAGMLFRDEVDGRKVLRIVDDNELLHNRSRDEVEIDRRRAADKRNPALIPAVRYRDGDQCRWCGKTVDWRDRKSWRAATIDSLNEHRESTVDTLVVACKSCNSKRGAGEELQLLPTPTREKVHYTDHTIDWINRSEWAQHEGIHLEPRQTHLDIGQQITTPAAPSEQQQVGQAAAPLEAAARAYRAAPDVEAPFVSDPLDEAPDWVKQSLFNDHGQAAAPLMAAAPREHDHAPAAPLEQQQVGQAAAPLEAAARTHRAAPDVEAPSQHHVDNETVKPSTDLEQITDRWGDESGSLGTGRDGNGQVGTARRRRRRRRGGRGTGRNKAHG</sequence>
<dbReference type="Gene3D" id="1.10.30.50">
    <property type="match status" value="1"/>
</dbReference>
<dbReference type="Proteomes" id="UP000423525">
    <property type="component" value="Chromosome"/>
</dbReference>
<name>A0A6I8MF82_9CORY</name>
<evidence type="ECO:0000256" key="1">
    <source>
        <dbReference type="SAM" id="MobiDB-lite"/>
    </source>
</evidence>
<evidence type="ECO:0000313" key="3">
    <source>
        <dbReference type="Proteomes" id="UP000423525"/>
    </source>
</evidence>